<sequence>MLKKLGFFIFAMAMGSGFAFAANEDCASECFDFYQACLDNGWPKPPTCLRNYKQCMAYCNAN</sequence>
<organism evidence="2 3">
    <name type="scientific">Pseudoduganella violacea</name>
    <dbReference type="NCBI Taxonomy" id="1715466"/>
    <lineage>
        <taxon>Bacteria</taxon>
        <taxon>Pseudomonadati</taxon>
        <taxon>Pseudomonadota</taxon>
        <taxon>Betaproteobacteria</taxon>
        <taxon>Burkholderiales</taxon>
        <taxon>Oxalobacteraceae</taxon>
        <taxon>Telluria group</taxon>
        <taxon>Pseudoduganella</taxon>
    </lineage>
</organism>
<evidence type="ECO:0000313" key="2">
    <source>
        <dbReference type="EMBL" id="MBB3119161.1"/>
    </source>
</evidence>
<feature type="signal peptide" evidence="1">
    <location>
        <begin position="1"/>
        <end position="21"/>
    </location>
</feature>
<keyword evidence="3" id="KW-1185">Reference proteome</keyword>
<dbReference type="EMBL" id="JACHXD010000005">
    <property type="protein sequence ID" value="MBB3119161.1"/>
    <property type="molecule type" value="Genomic_DNA"/>
</dbReference>
<keyword evidence="1" id="KW-0732">Signal</keyword>
<accession>A0A7W5B9T7</accession>
<dbReference type="AlphaFoldDB" id="A0A7W5B9T7"/>
<reference evidence="2 3" key="1">
    <citation type="submission" date="2020-08" db="EMBL/GenBank/DDBJ databases">
        <title>Genomic Encyclopedia of Type Strains, Phase III (KMG-III): the genomes of soil and plant-associated and newly described type strains.</title>
        <authorList>
            <person name="Whitman W."/>
        </authorList>
    </citation>
    <scope>NUCLEOTIDE SEQUENCE [LARGE SCALE GENOMIC DNA]</scope>
    <source>
        <strain evidence="2 3">CECT 8897</strain>
    </source>
</reference>
<name>A0A7W5B9T7_9BURK</name>
<dbReference type="Proteomes" id="UP000541535">
    <property type="component" value="Unassembled WGS sequence"/>
</dbReference>
<feature type="chain" id="PRO_5030826296" evidence="1">
    <location>
        <begin position="22"/>
        <end position="62"/>
    </location>
</feature>
<evidence type="ECO:0000313" key="3">
    <source>
        <dbReference type="Proteomes" id="UP000541535"/>
    </source>
</evidence>
<protein>
    <submittedName>
        <fullName evidence="2">Uncharacterized protein</fullName>
    </submittedName>
</protein>
<comment type="caution">
    <text evidence="2">The sequence shown here is derived from an EMBL/GenBank/DDBJ whole genome shotgun (WGS) entry which is preliminary data.</text>
</comment>
<proteinExistence type="predicted"/>
<gene>
    <name evidence="2" type="ORF">FHS03_002212</name>
</gene>
<dbReference type="RefSeq" id="WP_183441011.1">
    <property type="nucleotide sequence ID" value="NZ_JACHXD010000005.1"/>
</dbReference>
<evidence type="ECO:0000256" key="1">
    <source>
        <dbReference type="SAM" id="SignalP"/>
    </source>
</evidence>